<dbReference type="PROSITE" id="PS50943">
    <property type="entry name" value="HTH_CROC1"/>
    <property type="match status" value="1"/>
</dbReference>
<dbReference type="Pfam" id="PF01381">
    <property type="entry name" value="HTH_3"/>
    <property type="match status" value="1"/>
</dbReference>
<comment type="caution">
    <text evidence="9">The sequence shown here is derived from an EMBL/GenBank/DDBJ whole genome shotgun (WGS) entry which is preliminary data.</text>
</comment>
<gene>
    <name evidence="9" type="ORF">N0V93_000522</name>
</gene>
<evidence type="ECO:0000256" key="1">
    <source>
        <dbReference type="ARBA" id="ARBA00009802"/>
    </source>
</evidence>
<comment type="function">
    <text evidence="6">Transcriptional coactivator that stimulates GCN4-dependent transcriptional activity by bridging the DNA-binding region of GCN4 and TBP (SPT15), thereby recruiting TBP to GCN4-bound promoters. Involved in induction of the ribosome quality control (RQC) pathway; a pathway that degrades nascent peptide chains during problematic translation. Required to prevent stalled ribosomes from frameshifting.</text>
</comment>
<proteinExistence type="inferred from homology"/>
<evidence type="ECO:0000256" key="3">
    <source>
        <dbReference type="ARBA" id="ARBA00023015"/>
    </source>
</evidence>
<dbReference type="Pfam" id="PF08523">
    <property type="entry name" value="MBF1"/>
    <property type="match status" value="1"/>
</dbReference>
<feature type="domain" description="HTH cro/C1-type" evidence="8">
    <location>
        <begin position="94"/>
        <end position="140"/>
    </location>
</feature>
<dbReference type="EMBL" id="JAPEVB010000001">
    <property type="protein sequence ID" value="KAJ4396303.1"/>
    <property type="molecule type" value="Genomic_DNA"/>
</dbReference>
<dbReference type="Gene3D" id="1.10.260.40">
    <property type="entry name" value="lambda repressor-like DNA-binding domains"/>
    <property type="match status" value="1"/>
</dbReference>
<evidence type="ECO:0000259" key="8">
    <source>
        <dbReference type="PROSITE" id="PS50943"/>
    </source>
</evidence>
<dbReference type="CDD" id="cd00093">
    <property type="entry name" value="HTH_XRE"/>
    <property type="match status" value="1"/>
</dbReference>
<evidence type="ECO:0000313" key="10">
    <source>
        <dbReference type="Proteomes" id="UP001140453"/>
    </source>
</evidence>
<evidence type="ECO:0000256" key="2">
    <source>
        <dbReference type="ARBA" id="ARBA00014317"/>
    </source>
</evidence>
<name>A0A9W9D0T0_9PEZI</name>
<evidence type="ECO:0000256" key="5">
    <source>
        <dbReference type="ARBA" id="ARBA00023163"/>
    </source>
</evidence>
<evidence type="ECO:0000313" key="9">
    <source>
        <dbReference type="EMBL" id="KAJ4396303.1"/>
    </source>
</evidence>
<evidence type="ECO:0000256" key="7">
    <source>
        <dbReference type="SAM" id="MobiDB-lite"/>
    </source>
</evidence>
<dbReference type="GO" id="GO:0005634">
    <property type="term" value="C:nucleus"/>
    <property type="evidence" value="ECO:0007669"/>
    <property type="project" value="TreeGrafter"/>
</dbReference>
<sequence length="153" mass="16700">MSDWDTVTIGSKARAGQASRETVVRGKGALNAAQRSGLIVGQEKKFAVGNAAKGNTEGQRQKKLDENPDIIKPKTVGVEVGKLIMNKRQEMEPKLSRDQLAKKCNTTANILGQYENGTAQPDQKILDALERALNVRLRGSKDVIGTPRFKSKK</sequence>
<keyword evidence="10" id="KW-1185">Reference proteome</keyword>
<keyword evidence="5" id="KW-0804">Transcription</keyword>
<feature type="region of interest" description="Disordered" evidence="7">
    <location>
        <begin position="1"/>
        <end position="20"/>
    </location>
</feature>
<keyword evidence="4" id="KW-0238">DNA-binding</keyword>
<dbReference type="SMART" id="SM00530">
    <property type="entry name" value="HTH_XRE"/>
    <property type="match status" value="1"/>
</dbReference>
<organism evidence="9 10">
    <name type="scientific">Gnomoniopsis smithogilvyi</name>
    <dbReference type="NCBI Taxonomy" id="1191159"/>
    <lineage>
        <taxon>Eukaryota</taxon>
        <taxon>Fungi</taxon>
        <taxon>Dikarya</taxon>
        <taxon>Ascomycota</taxon>
        <taxon>Pezizomycotina</taxon>
        <taxon>Sordariomycetes</taxon>
        <taxon>Sordariomycetidae</taxon>
        <taxon>Diaporthales</taxon>
        <taxon>Gnomoniaceae</taxon>
        <taxon>Gnomoniopsis</taxon>
    </lineage>
</organism>
<dbReference type="GO" id="GO:0003677">
    <property type="term" value="F:DNA binding"/>
    <property type="evidence" value="ECO:0007669"/>
    <property type="project" value="UniProtKB-KW"/>
</dbReference>
<dbReference type="Proteomes" id="UP001140453">
    <property type="component" value="Unassembled WGS sequence"/>
</dbReference>
<protein>
    <recommendedName>
        <fullName evidence="2">Multiprotein-bridging factor 1</fullName>
    </recommendedName>
</protein>
<dbReference type="InterPro" id="IPR010982">
    <property type="entry name" value="Lambda_DNA-bd_dom_sf"/>
</dbReference>
<comment type="similarity">
    <text evidence="1">Belongs to the MBF1 family.</text>
</comment>
<dbReference type="SUPFAM" id="SSF47413">
    <property type="entry name" value="lambda repressor-like DNA-binding domains"/>
    <property type="match status" value="1"/>
</dbReference>
<keyword evidence="3" id="KW-0805">Transcription regulation</keyword>
<reference evidence="9" key="1">
    <citation type="submission" date="2022-10" db="EMBL/GenBank/DDBJ databases">
        <title>Tapping the CABI collections for fungal endophytes: first genome assemblies for Collariella, Neodidymelliopsis, Ascochyta clinopodiicola, Didymella pomorum, Didymosphaeria variabile, Neocosmospora piperis and Neocucurbitaria cava.</title>
        <authorList>
            <person name="Hill R."/>
        </authorList>
    </citation>
    <scope>NUCLEOTIDE SEQUENCE</scope>
    <source>
        <strain evidence="9">IMI 355082</strain>
    </source>
</reference>
<evidence type="ECO:0000256" key="6">
    <source>
        <dbReference type="ARBA" id="ARBA00035107"/>
    </source>
</evidence>
<dbReference type="InterPro" id="IPR013729">
    <property type="entry name" value="MBF1_N"/>
</dbReference>
<dbReference type="AlphaFoldDB" id="A0A9W9D0T0"/>
<dbReference type="PANTHER" id="PTHR10245:SF15">
    <property type="entry name" value="ENDOTHELIAL DIFFERENTIATION-RELATED FACTOR 1"/>
    <property type="match status" value="1"/>
</dbReference>
<evidence type="ECO:0000256" key="4">
    <source>
        <dbReference type="ARBA" id="ARBA00023125"/>
    </source>
</evidence>
<dbReference type="PANTHER" id="PTHR10245">
    <property type="entry name" value="ENDOTHELIAL DIFFERENTIATION-RELATED FACTOR 1 MULTIPROTEIN BRIDGING FACTOR 1"/>
    <property type="match status" value="1"/>
</dbReference>
<dbReference type="InterPro" id="IPR001387">
    <property type="entry name" value="Cro/C1-type_HTH"/>
</dbReference>
<dbReference type="OrthoDB" id="10253401at2759"/>
<accession>A0A9W9D0T0</accession>